<protein>
    <submittedName>
        <fullName evidence="1">Uncharacterized protein</fullName>
    </submittedName>
</protein>
<keyword evidence="2" id="KW-1185">Reference proteome</keyword>
<evidence type="ECO:0000313" key="1">
    <source>
        <dbReference type="EMBL" id="KAK1868364.1"/>
    </source>
</evidence>
<reference evidence="1" key="1">
    <citation type="submission" date="2019-11" db="EMBL/GenBank/DDBJ databases">
        <title>Nori genome reveals adaptations in red seaweeds to the harsh intertidal environment.</title>
        <authorList>
            <person name="Wang D."/>
            <person name="Mao Y."/>
        </authorList>
    </citation>
    <scope>NUCLEOTIDE SEQUENCE</scope>
    <source>
        <tissue evidence="1">Gametophyte</tissue>
    </source>
</reference>
<dbReference type="Proteomes" id="UP000798662">
    <property type="component" value="Chromosome 3"/>
</dbReference>
<organism evidence="1 2">
    <name type="scientific">Pyropia yezoensis</name>
    <name type="common">Susabi-nori</name>
    <name type="synonym">Porphyra yezoensis</name>
    <dbReference type="NCBI Taxonomy" id="2788"/>
    <lineage>
        <taxon>Eukaryota</taxon>
        <taxon>Rhodophyta</taxon>
        <taxon>Bangiophyceae</taxon>
        <taxon>Bangiales</taxon>
        <taxon>Bangiaceae</taxon>
        <taxon>Pyropia</taxon>
    </lineage>
</organism>
<proteinExistence type="predicted"/>
<dbReference type="EMBL" id="CM020620">
    <property type="protein sequence ID" value="KAK1868364.1"/>
    <property type="molecule type" value="Genomic_DNA"/>
</dbReference>
<accession>A0ACC3CDV4</accession>
<gene>
    <name evidence="1" type="ORF">I4F81_010853</name>
</gene>
<comment type="caution">
    <text evidence="1">The sequence shown here is derived from an EMBL/GenBank/DDBJ whole genome shotgun (WGS) entry which is preliminary data.</text>
</comment>
<evidence type="ECO:0000313" key="2">
    <source>
        <dbReference type="Proteomes" id="UP000798662"/>
    </source>
</evidence>
<name>A0ACC3CDV4_PYRYE</name>
<sequence>MPAMPRLAAVAAAAAVAVAATVTLTAYGAAPLPTAAAHVAASGRQATGFHIPDYPRSLPLEVSSTGPSSRQAPRESSALLTRSPLPSQRQTRAPTPASTRRPTRTSTPASTREPTPAPRQGATKAPSRMLTPPPTPPPTRARTPAPSPARTRAATRASTRTPTRAPTRAPTRTPRKTPTPSATRRASAWRLGDGLRKCTSANARVRQEVRDMTAAERTAFTAAVRAVLDPDAGFPVDFSAIHRASKAHGSPTFLPWHRLFLLEFEDALRSVDPSVALPYWKWSSDWRDPAASPVWSASLLGGSDPGECIPDGPFANLGATAPRPGCVRRGFTGRAAKGMGEIRFEEPSVLAELVGGSSNYSSFVDALEFAHGAVHVAVGGAQLSANQGHMYFVAQSSCDPAFFVHHAFVDHLWATRQAAPGKSRSAYAGVHEGRAVRSTDELAPFGATVRQTFALPCVSYAQPGPGPQGRSAAGEPRSRLDAEKLVEESIGDKLWPMELFARQNGLTEENIQQKKVALKAAEVDATVKGNTAAAAAGRE</sequence>